<evidence type="ECO:0000313" key="3">
    <source>
        <dbReference type="EMBL" id="THU40179.1"/>
    </source>
</evidence>
<dbReference type="Pfam" id="PF07715">
    <property type="entry name" value="Plug"/>
    <property type="match status" value="1"/>
</dbReference>
<dbReference type="Gene3D" id="2.170.130.10">
    <property type="entry name" value="TonB-dependent receptor, plug domain"/>
    <property type="match status" value="1"/>
</dbReference>
<dbReference type="SUPFAM" id="SSF49464">
    <property type="entry name" value="Carboxypeptidase regulatory domain-like"/>
    <property type="match status" value="1"/>
</dbReference>
<dbReference type="Proteomes" id="UP000306918">
    <property type="component" value="Unassembled WGS sequence"/>
</dbReference>
<dbReference type="GO" id="GO:0009279">
    <property type="term" value="C:cell outer membrane"/>
    <property type="evidence" value="ECO:0007669"/>
    <property type="project" value="UniProtKB-SubCell"/>
</dbReference>
<sequence length="1071" mass="118921">MLRKFSILRKIGQVALFSLLFLWFSFQSFSQQNQVTVHGRVSSDSSALENVTISLKSDGTKATQTDARGLYVITVPSNGVLVFSMVGYEPQEVKVNGQGLINLHLKVKSNDLSDVTVIGFGGTRKKASLVSSITTVNVKDLQVPTGNLTNAIAGKVAGMIAFQQSGEPGNGSDNSTFYIRGLSTFGTGKQEPLILIDGVESSPTDMARLQADDISDFSVLKDAAAASVYGARGANGVVLVNTKMGRQGMPRFFVRSETRASSNARNFAFADNITYMNLANEAATTRNPGTGIVPYTQNKINHTIAGDDPSLYPNNNWIDKLVRKYTVNQNYYTSVNGGTQKATYHIAASYGRDNGILKVDPINNFNSNIRLAKYSLRSNVNLYLAKGTELIVRMYGQFDDYNGPIGGGGNIFGLALKANPVMFPAVYPREKMPYLEHPLFGSAVAIPSGSLNQYLYVNPYAEMVKGYSTYKSSNVQPQIELKQKLDFLTKGLSFRSMAYLRRTSFYSVSRNYNPFYYAAQVNSDGKDYNIISLNDGSAGSVGVAGSEYLGYSETGKDIDSRIWLEGSIDYNRLFRDMHRVGASLISYMSSYETGNGGNLNTSLPKRNHGVSGRFTYGYDDRYLAEFNFGYNGSERFDSRHRYGFFPSGGIGYRISNEQFFDPLKKVIRDLKFRATYGIVGNDQIGAVGDRFFYLSNVNLNDGGYGASFGRDDGAPRYSRPGVSISRYANPNITWERSKQINVGIDLNLFGSFEMIADVFKQNRSHILLNKSNVESAMGLMAVPSANYGKAESRGIDLSLKYEKAFNKSWYANIRGTFTYATNKAVVVDELQYDSDLTHLSAVGHSLKQNWGYIAERLFIDKKEVANSPVQFGDAGLLAGDIKYRDITGDGVVNSDDQVAIGYPTQPEIIYGFGASLRYKRLDLSFYFQGSARSSFFIDPRAMQPFFQTADNGTKYLYQNGLLKVISDDYWSEDNQNPYAFWPRLSPWRVEPNLQRSTWWMRNGNFLRLKSVDMGYNIRKIKSVGIEGGRVYLSATNLFVISNFKLWDVEMGGNGLGYPVQSVYSLGLELNF</sequence>
<comment type="subcellular location">
    <subcellularLocation>
        <location evidence="1">Cell outer membrane</location>
        <topology evidence="1">Multi-pass membrane protein</topology>
    </subcellularLocation>
</comment>
<keyword evidence="1" id="KW-0812">Transmembrane</keyword>
<keyword evidence="3" id="KW-0675">Receptor</keyword>
<dbReference type="InterPro" id="IPR008969">
    <property type="entry name" value="CarboxyPept-like_regulatory"/>
</dbReference>
<gene>
    <name evidence="3" type="ORF">FAM09_09890</name>
</gene>
<dbReference type="InterPro" id="IPR023996">
    <property type="entry name" value="TonB-dep_OMP_SusC/RagA"/>
</dbReference>
<comment type="caution">
    <text evidence="3">The sequence shown here is derived from an EMBL/GenBank/DDBJ whole genome shotgun (WGS) entry which is preliminary data.</text>
</comment>
<keyword evidence="1" id="KW-1134">Transmembrane beta strand</keyword>
<keyword evidence="1" id="KW-0998">Cell outer membrane</keyword>
<dbReference type="RefSeq" id="WP_136576933.1">
    <property type="nucleotide sequence ID" value="NZ_STFF01000002.1"/>
</dbReference>
<accession>A0A4S8HZB3</accession>
<dbReference type="PROSITE" id="PS52016">
    <property type="entry name" value="TONB_DEPENDENT_REC_3"/>
    <property type="match status" value="1"/>
</dbReference>
<reference evidence="3 4" key="1">
    <citation type="submission" date="2019-04" db="EMBL/GenBank/DDBJ databases">
        <title>Niastella caeni sp. nov., isolated from activated sludge.</title>
        <authorList>
            <person name="Sheng M."/>
        </authorList>
    </citation>
    <scope>NUCLEOTIDE SEQUENCE [LARGE SCALE GENOMIC DNA]</scope>
    <source>
        <strain evidence="3 4">HX-2-15</strain>
    </source>
</reference>
<dbReference type="InterPro" id="IPR012910">
    <property type="entry name" value="Plug_dom"/>
</dbReference>
<evidence type="ECO:0000259" key="2">
    <source>
        <dbReference type="Pfam" id="PF07715"/>
    </source>
</evidence>
<dbReference type="InterPro" id="IPR037066">
    <property type="entry name" value="Plug_dom_sf"/>
</dbReference>
<feature type="domain" description="TonB-dependent receptor plug" evidence="2">
    <location>
        <begin position="127"/>
        <end position="237"/>
    </location>
</feature>
<dbReference type="InterPro" id="IPR039426">
    <property type="entry name" value="TonB-dep_rcpt-like"/>
</dbReference>
<keyword evidence="1" id="KW-0472">Membrane</keyword>
<keyword evidence="4" id="KW-1185">Reference proteome</keyword>
<name>A0A4S8HZB3_9BACT</name>
<dbReference type="AlphaFoldDB" id="A0A4S8HZB3"/>
<dbReference type="EMBL" id="STFF01000002">
    <property type="protein sequence ID" value="THU40179.1"/>
    <property type="molecule type" value="Genomic_DNA"/>
</dbReference>
<comment type="similarity">
    <text evidence="1">Belongs to the TonB-dependent receptor family.</text>
</comment>
<proteinExistence type="inferred from homology"/>
<dbReference type="Pfam" id="PF13715">
    <property type="entry name" value="CarbopepD_reg_2"/>
    <property type="match status" value="1"/>
</dbReference>
<evidence type="ECO:0000313" key="4">
    <source>
        <dbReference type="Proteomes" id="UP000306918"/>
    </source>
</evidence>
<dbReference type="SUPFAM" id="SSF56935">
    <property type="entry name" value="Porins"/>
    <property type="match status" value="1"/>
</dbReference>
<evidence type="ECO:0000256" key="1">
    <source>
        <dbReference type="PROSITE-ProRule" id="PRU01360"/>
    </source>
</evidence>
<dbReference type="NCBIfam" id="TIGR04056">
    <property type="entry name" value="OMP_RagA_SusC"/>
    <property type="match status" value="1"/>
</dbReference>
<protein>
    <submittedName>
        <fullName evidence="3">TonB-dependent receptor</fullName>
    </submittedName>
</protein>
<dbReference type="FunFam" id="2.170.130.10:FF:000003">
    <property type="entry name" value="SusC/RagA family TonB-linked outer membrane protein"/>
    <property type="match status" value="1"/>
</dbReference>
<dbReference type="NCBIfam" id="TIGR04057">
    <property type="entry name" value="SusC_RagA_signa"/>
    <property type="match status" value="1"/>
</dbReference>
<dbReference type="InterPro" id="IPR023997">
    <property type="entry name" value="TonB-dep_OMP_SusC/RagA_CS"/>
</dbReference>
<organism evidence="3 4">
    <name type="scientific">Niastella caeni</name>
    <dbReference type="NCBI Taxonomy" id="2569763"/>
    <lineage>
        <taxon>Bacteria</taxon>
        <taxon>Pseudomonadati</taxon>
        <taxon>Bacteroidota</taxon>
        <taxon>Chitinophagia</taxon>
        <taxon>Chitinophagales</taxon>
        <taxon>Chitinophagaceae</taxon>
        <taxon>Niastella</taxon>
    </lineage>
</organism>
<keyword evidence="1" id="KW-0813">Transport</keyword>
<dbReference type="OrthoDB" id="603589at2"/>